<organism evidence="2 3">
    <name type="scientific">Pristionchus entomophagus</name>
    <dbReference type="NCBI Taxonomy" id="358040"/>
    <lineage>
        <taxon>Eukaryota</taxon>
        <taxon>Metazoa</taxon>
        <taxon>Ecdysozoa</taxon>
        <taxon>Nematoda</taxon>
        <taxon>Chromadorea</taxon>
        <taxon>Rhabditida</taxon>
        <taxon>Rhabditina</taxon>
        <taxon>Diplogasteromorpha</taxon>
        <taxon>Diplogasteroidea</taxon>
        <taxon>Neodiplogasteridae</taxon>
        <taxon>Pristionchus</taxon>
    </lineage>
</organism>
<sequence length="69" mass="7425">QVEFCAGKEGVSVCHGDSGVPIVQQAVSGAWFQFGIVSWGRRCAVKDEPGVYSRVSAYCDWINTTTKGV</sequence>
<dbReference type="Gene3D" id="2.40.10.10">
    <property type="entry name" value="Trypsin-like serine proteases"/>
    <property type="match status" value="1"/>
</dbReference>
<reference evidence="2" key="1">
    <citation type="submission" date="2023-10" db="EMBL/GenBank/DDBJ databases">
        <title>Genome assembly of Pristionchus species.</title>
        <authorList>
            <person name="Yoshida K."/>
            <person name="Sommer R.J."/>
        </authorList>
    </citation>
    <scope>NUCLEOTIDE SEQUENCE</scope>
    <source>
        <strain evidence="2">RS0144</strain>
    </source>
</reference>
<dbReference type="InterPro" id="IPR001254">
    <property type="entry name" value="Trypsin_dom"/>
</dbReference>
<comment type="caution">
    <text evidence="2">The sequence shown here is derived from an EMBL/GenBank/DDBJ whole genome shotgun (WGS) entry which is preliminary data.</text>
</comment>
<dbReference type="GO" id="GO:0004252">
    <property type="term" value="F:serine-type endopeptidase activity"/>
    <property type="evidence" value="ECO:0007669"/>
    <property type="project" value="InterPro"/>
</dbReference>
<dbReference type="PANTHER" id="PTHR24258:SF116">
    <property type="entry name" value="FI16631P1-RELATED"/>
    <property type="match status" value="1"/>
</dbReference>
<feature type="non-terminal residue" evidence="2">
    <location>
        <position position="69"/>
    </location>
</feature>
<keyword evidence="3" id="KW-1185">Reference proteome</keyword>
<evidence type="ECO:0000259" key="1">
    <source>
        <dbReference type="PROSITE" id="PS50240"/>
    </source>
</evidence>
<protein>
    <recommendedName>
        <fullName evidence="1">Peptidase S1 domain-containing protein</fullName>
    </recommendedName>
</protein>
<name>A0AAV5UID8_9BILA</name>
<dbReference type="AlphaFoldDB" id="A0AAV5UID8"/>
<dbReference type="GO" id="GO:0006508">
    <property type="term" value="P:proteolysis"/>
    <property type="evidence" value="ECO:0007669"/>
    <property type="project" value="InterPro"/>
</dbReference>
<dbReference type="PROSITE" id="PS50240">
    <property type="entry name" value="TRYPSIN_DOM"/>
    <property type="match status" value="1"/>
</dbReference>
<feature type="domain" description="Peptidase S1" evidence="1">
    <location>
        <begin position="1"/>
        <end position="67"/>
    </location>
</feature>
<dbReference type="Proteomes" id="UP001432027">
    <property type="component" value="Unassembled WGS sequence"/>
</dbReference>
<dbReference type="PANTHER" id="PTHR24258">
    <property type="entry name" value="SERINE PROTEASE-RELATED"/>
    <property type="match status" value="1"/>
</dbReference>
<feature type="non-terminal residue" evidence="2">
    <location>
        <position position="1"/>
    </location>
</feature>
<dbReference type="EMBL" id="BTSX01000006">
    <property type="protein sequence ID" value="GMT06781.1"/>
    <property type="molecule type" value="Genomic_DNA"/>
</dbReference>
<dbReference type="InterPro" id="IPR009003">
    <property type="entry name" value="Peptidase_S1_PA"/>
</dbReference>
<evidence type="ECO:0000313" key="2">
    <source>
        <dbReference type="EMBL" id="GMT06781.1"/>
    </source>
</evidence>
<dbReference type="SUPFAM" id="SSF50494">
    <property type="entry name" value="Trypsin-like serine proteases"/>
    <property type="match status" value="1"/>
</dbReference>
<proteinExistence type="predicted"/>
<accession>A0AAV5UID8</accession>
<dbReference type="Pfam" id="PF00089">
    <property type="entry name" value="Trypsin"/>
    <property type="match status" value="1"/>
</dbReference>
<gene>
    <name evidence="2" type="ORF">PENTCL1PPCAC_28955</name>
</gene>
<dbReference type="InterPro" id="IPR043504">
    <property type="entry name" value="Peptidase_S1_PA_chymotrypsin"/>
</dbReference>
<evidence type="ECO:0000313" key="3">
    <source>
        <dbReference type="Proteomes" id="UP001432027"/>
    </source>
</evidence>